<evidence type="ECO:0000256" key="1">
    <source>
        <dbReference type="ARBA" id="ARBA00004651"/>
    </source>
</evidence>
<keyword evidence="8" id="KW-0406">Ion transport</keyword>
<feature type="domain" description="Kazal-like" evidence="10">
    <location>
        <begin position="253"/>
        <end position="306"/>
    </location>
</feature>
<feature type="transmembrane region" description="Helical" evidence="8">
    <location>
        <begin position="376"/>
        <end position="399"/>
    </location>
</feature>
<dbReference type="Pfam" id="PF07648">
    <property type="entry name" value="Kazal_2"/>
    <property type="match status" value="1"/>
</dbReference>
<evidence type="ECO:0000256" key="9">
    <source>
        <dbReference type="SAM" id="MobiDB-lite"/>
    </source>
</evidence>
<evidence type="ECO:0000256" key="5">
    <source>
        <dbReference type="ARBA" id="ARBA00022989"/>
    </source>
</evidence>
<feature type="transmembrane region" description="Helical" evidence="8">
    <location>
        <begin position="427"/>
        <end position="449"/>
    </location>
</feature>
<dbReference type="GeneTree" id="ENSGT01150000286901"/>
<accession>H3D580</accession>
<dbReference type="InterPro" id="IPR004156">
    <property type="entry name" value="OATP"/>
</dbReference>
<proteinExistence type="inferred from homology"/>
<feature type="transmembrane region" description="Helical" evidence="8">
    <location>
        <begin position="179"/>
        <end position="199"/>
    </location>
</feature>
<dbReference type="Gene3D" id="1.20.1250.20">
    <property type="entry name" value="MFS general substrate transporter like domains"/>
    <property type="match status" value="1"/>
</dbReference>
<dbReference type="InterPro" id="IPR036259">
    <property type="entry name" value="MFS_trans_sf"/>
</dbReference>
<organism evidence="11 12">
    <name type="scientific">Tetraodon nigroviridis</name>
    <name type="common">Spotted green pufferfish</name>
    <name type="synonym">Chelonodon nigroviridis</name>
    <dbReference type="NCBI Taxonomy" id="99883"/>
    <lineage>
        <taxon>Eukaryota</taxon>
        <taxon>Metazoa</taxon>
        <taxon>Chordata</taxon>
        <taxon>Craniata</taxon>
        <taxon>Vertebrata</taxon>
        <taxon>Euteleostomi</taxon>
        <taxon>Actinopterygii</taxon>
        <taxon>Neopterygii</taxon>
        <taxon>Teleostei</taxon>
        <taxon>Neoteleostei</taxon>
        <taxon>Acanthomorphata</taxon>
        <taxon>Eupercaria</taxon>
        <taxon>Tetraodontiformes</taxon>
        <taxon>Tetradontoidea</taxon>
        <taxon>Tetraodontidae</taxon>
        <taxon>Tetraodon</taxon>
    </lineage>
</organism>
<keyword evidence="8" id="KW-0813">Transport</keyword>
<dbReference type="Proteomes" id="UP000007303">
    <property type="component" value="Unassembled WGS sequence"/>
</dbReference>
<name>H3D580_TETNG</name>
<evidence type="ECO:0000313" key="11">
    <source>
        <dbReference type="Ensembl" id="ENSTNIP00000015669.1"/>
    </source>
</evidence>
<dbReference type="PROSITE" id="PS51465">
    <property type="entry name" value="KAZAL_2"/>
    <property type="match status" value="1"/>
</dbReference>
<dbReference type="SUPFAM" id="SSF100895">
    <property type="entry name" value="Kazal-type serine protease inhibitors"/>
    <property type="match status" value="1"/>
</dbReference>
<dbReference type="GO" id="GO:0015347">
    <property type="term" value="F:sodium-independent organic anion transmembrane transporter activity"/>
    <property type="evidence" value="ECO:0007669"/>
    <property type="project" value="TreeGrafter"/>
</dbReference>
<keyword evidence="7" id="KW-1015">Disulfide bond</keyword>
<dbReference type="NCBIfam" id="TIGR00805">
    <property type="entry name" value="oat"/>
    <property type="match status" value="1"/>
</dbReference>
<evidence type="ECO:0000256" key="8">
    <source>
        <dbReference type="RuleBase" id="RU362056"/>
    </source>
</evidence>
<sequence>MCAGILFSTLVFGPACGFILGSLCTKFYVDAIFIDTSKLGITPDDPRWIGAWWFGFLLCGALLFCSALFMFGFPHSLPTREKEGGGGGQRARYASSSSQPRSLPTAPPAVSSSESNAQLCISVPLVIPKVTKHLLSNPVFTCIILAACMEIAVVAGFAAFLGKYLEQQFNLTTTSANQLLGMTAIPCACLGIFMGGLLVKKLNLSALGAIRMAMLVNLISTACYVSFLFLGCDTGPVAGVTISYDNRSVSVGRIPEAQCFSHCSCFNSTISPVCGSNGLTYLSACFAGCTSRNSQAPTGRSGSSITQNLSGCSCVSADSELATALPGKCPMPGCREAFLIFLCVVCVCSLVGAMAQTPSVIILIRTVSPELKSYALGVLFLLLRLLGFIPPPLIFGAAIDSTCLFWSSDCGSRGACVLYNNVSYRHLYVSLAITLKGVAFLLYTTTWYLTQELQEASRLQTLLSIETQYI</sequence>
<keyword evidence="4 8" id="KW-0812">Transmembrane</keyword>
<feature type="transmembrane region" description="Helical" evidence="8">
    <location>
        <begin position="338"/>
        <end position="364"/>
    </location>
</feature>
<dbReference type="PANTHER" id="PTHR11388">
    <property type="entry name" value="ORGANIC ANION TRANSPORTER"/>
    <property type="match status" value="1"/>
</dbReference>
<evidence type="ECO:0000256" key="6">
    <source>
        <dbReference type="ARBA" id="ARBA00023136"/>
    </source>
</evidence>
<dbReference type="PANTHER" id="PTHR11388:SF86">
    <property type="entry name" value="SOLUTE CARRIER ORGANIC ANION TRANSPORTER FAMILY MEMBER 3A1"/>
    <property type="match status" value="1"/>
</dbReference>
<dbReference type="Pfam" id="PF03137">
    <property type="entry name" value="OATP"/>
    <property type="match status" value="1"/>
</dbReference>
<dbReference type="AlphaFoldDB" id="H3D580"/>
<reference evidence="11" key="2">
    <citation type="submission" date="2025-08" db="UniProtKB">
        <authorList>
            <consortium name="Ensembl"/>
        </authorList>
    </citation>
    <scope>IDENTIFICATION</scope>
</reference>
<keyword evidence="12" id="KW-1185">Reference proteome</keyword>
<dbReference type="InterPro" id="IPR002350">
    <property type="entry name" value="Kazal_dom"/>
</dbReference>
<reference evidence="12" key="1">
    <citation type="journal article" date="2004" name="Nature">
        <title>Genome duplication in the teleost fish Tetraodon nigroviridis reveals the early vertebrate proto-karyotype.</title>
        <authorList>
            <person name="Jaillon O."/>
            <person name="Aury J.-M."/>
            <person name="Brunet F."/>
            <person name="Petit J.-L."/>
            <person name="Stange-Thomann N."/>
            <person name="Mauceli E."/>
            <person name="Bouneau L."/>
            <person name="Fischer C."/>
            <person name="Ozouf-Costaz C."/>
            <person name="Bernot A."/>
            <person name="Nicaud S."/>
            <person name="Jaffe D."/>
            <person name="Fisher S."/>
            <person name="Lutfalla G."/>
            <person name="Dossat C."/>
            <person name="Segurens B."/>
            <person name="Dasilva C."/>
            <person name="Salanoubat M."/>
            <person name="Levy M."/>
            <person name="Boudet N."/>
            <person name="Castellano S."/>
            <person name="Anthouard V."/>
            <person name="Jubin C."/>
            <person name="Castelli V."/>
            <person name="Katinka M."/>
            <person name="Vacherie B."/>
            <person name="Biemont C."/>
            <person name="Skalli Z."/>
            <person name="Cattolico L."/>
            <person name="Poulain J."/>
            <person name="De Berardinis V."/>
            <person name="Cruaud C."/>
            <person name="Duprat S."/>
            <person name="Brottier P."/>
            <person name="Coutanceau J.-P."/>
            <person name="Gouzy J."/>
            <person name="Parra G."/>
            <person name="Lardier G."/>
            <person name="Chapple C."/>
            <person name="McKernan K.J."/>
            <person name="McEwan P."/>
            <person name="Bosak S."/>
            <person name="Kellis M."/>
            <person name="Volff J.-N."/>
            <person name="Guigo R."/>
            <person name="Zody M.C."/>
            <person name="Mesirov J."/>
            <person name="Lindblad-Toh K."/>
            <person name="Birren B."/>
            <person name="Nusbaum C."/>
            <person name="Kahn D."/>
            <person name="Robinson-Rechavi M."/>
            <person name="Laudet V."/>
            <person name="Schachter V."/>
            <person name="Quetier F."/>
            <person name="Saurin W."/>
            <person name="Scarpelli C."/>
            <person name="Wincker P."/>
            <person name="Lander E.S."/>
            <person name="Weissenbach J."/>
            <person name="Roest Crollius H."/>
        </authorList>
    </citation>
    <scope>NUCLEOTIDE SEQUENCE [LARGE SCALE GENOMIC DNA]</scope>
</reference>
<dbReference type="SUPFAM" id="SSF103473">
    <property type="entry name" value="MFS general substrate transporter"/>
    <property type="match status" value="1"/>
</dbReference>
<evidence type="ECO:0000313" key="12">
    <source>
        <dbReference type="Proteomes" id="UP000007303"/>
    </source>
</evidence>
<dbReference type="HOGENOM" id="CLU_008954_3_1_1"/>
<reference evidence="11" key="3">
    <citation type="submission" date="2025-09" db="UniProtKB">
        <authorList>
            <consortium name="Ensembl"/>
        </authorList>
    </citation>
    <scope>IDENTIFICATION</scope>
</reference>
<evidence type="ECO:0000256" key="4">
    <source>
        <dbReference type="ARBA" id="ARBA00022692"/>
    </source>
</evidence>
<dbReference type="InParanoid" id="H3D580"/>
<feature type="transmembrane region" description="Helical" evidence="8">
    <location>
        <begin position="51"/>
        <end position="73"/>
    </location>
</feature>
<dbReference type="GO" id="GO:0016323">
    <property type="term" value="C:basolateral plasma membrane"/>
    <property type="evidence" value="ECO:0007669"/>
    <property type="project" value="TreeGrafter"/>
</dbReference>
<keyword evidence="5 8" id="KW-1133">Transmembrane helix</keyword>
<dbReference type="Ensembl" id="ENSTNIT00000015876.1">
    <property type="protein sequence ID" value="ENSTNIP00000015669.1"/>
    <property type="gene ID" value="ENSTNIG00000012694.1"/>
</dbReference>
<protein>
    <recommendedName>
        <fullName evidence="8">Solute carrier organic anion transporter family member</fullName>
    </recommendedName>
</protein>
<feature type="region of interest" description="Disordered" evidence="9">
    <location>
        <begin position="81"/>
        <end position="112"/>
    </location>
</feature>
<comment type="subcellular location">
    <subcellularLocation>
        <location evidence="1 8">Cell membrane</location>
        <topology evidence="1 8">Multi-pass membrane protein</topology>
    </subcellularLocation>
</comment>
<evidence type="ECO:0000256" key="3">
    <source>
        <dbReference type="ARBA" id="ARBA00022475"/>
    </source>
</evidence>
<evidence type="ECO:0000259" key="10">
    <source>
        <dbReference type="PROSITE" id="PS51465"/>
    </source>
</evidence>
<dbReference type="GO" id="GO:0006811">
    <property type="term" value="P:monoatomic ion transport"/>
    <property type="evidence" value="ECO:0007669"/>
    <property type="project" value="UniProtKB-KW"/>
</dbReference>
<dbReference type="GO" id="GO:0015732">
    <property type="term" value="P:prostaglandin transport"/>
    <property type="evidence" value="ECO:0007669"/>
    <property type="project" value="TreeGrafter"/>
</dbReference>
<evidence type="ECO:0000256" key="2">
    <source>
        <dbReference type="ARBA" id="ARBA00009657"/>
    </source>
</evidence>
<dbReference type="InterPro" id="IPR036058">
    <property type="entry name" value="Kazal_dom_sf"/>
</dbReference>
<dbReference type="STRING" id="99883.ENSTNIP00000015669"/>
<feature type="transmembrane region" description="Helical" evidence="8">
    <location>
        <begin position="139"/>
        <end position="159"/>
    </location>
</feature>
<keyword evidence="6 8" id="KW-0472">Membrane</keyword>
<feature type="transmembrane region" description="Helical" evidence="8">
    <location>
        <begin position="211"/>
        <end position="230"/>
    </location>
</feature>
<keyword evidence="3" id="KW-1003">Cell membrane</keyword>
<dbReference type="FunCoup" id="H3D580">
    <property type="interactions" value="148"/>
</dbReference>
<dbReference type="OMA" id="MPDSGGQ"/>
<dbReference type="GO" id="GO:0043252">
    <property type="term" value="P:sodium-independent organic anion transport"/>
    <property type="evidence" value="ECO:0007669"/>
    <property type="project" value="TreeGrafter"/>
</dbReference>
<comment type="similarity">
    <text evidence="2 8">Belongs to the organo anion transporter (TC 2.A.60) family.</text>
</comment>
<evidence type="ECO:0000256" key="7">
    <source>
        <dbReference type="ARBA" id="ARBA00023157"/>
    </source>
</evidence>
<comment type="caution">
    <text evidence="8">Lacks conserved residue(s) required for the propagation of feature annotation.</text>
</comment>